<accession>A0ABQ5ML00</accession>
<evidence type="ECO:0000313" key="3">
    <source>
        <dbReference type="Proteomes" id="UP001143543"/>
    </source>
</evidence>
<proteinExistence type="predicted"/>
<evidence type="ECO:0008006" key="4">
    <source>
        <dbReference type="Google" id="ProtNLM"/>
    </source>
</evidence>
<evidence type="ECO:0000256" key="1">
    <source>
        <dbReference type="SAM" id="SignalP"/>
    </source>
</evidence>
<name>A0ABQ5ML00_9FLAO</name>
<feature type="signal peptide" evidence="1">
    <location>
        <begin position="1"/>
        <end position="22"/>
    </location>
</feature>
<feature type="chain" id="PRO_5045591652" description="Lipoprotein" evidence="1">
    <location>
        <begin position="23"/>
        <end position="247"/>
    </location>
</feature>
<dbReference type="RefSeq" id="WP_281765664.1">
    <property type="nucleotide sequence ID" value="NZ_BRVO01000002.1"/>
</dbReference>
<keyword evidence="3" id="KW-1185">Reference proteome</keyword>
<comment type="caution">
    <text evidence="2">The sequence shown here is derived from an EMBL/GenBank/DDBJ whole genome shotgun (WGS) entry which is preliminary data.</text>
</comment>
<dbReference type="PROSITE" id="PS51257">
    <property type="entry name" value="PROKAR_LIPOPROTEIN"/>
    <property type="match status" value="1"/>
</dbReference>
<keyword evidence="1" id="KW-0732">Signal</keyword>
<evidence type="ECO:0000313" key="2">
    <source>
        <dbReference type="EMBL" id="GLB50049.1"/>
    </source>
</evidence>
<dbReference type="EMBL" id="BRVO01000002">
    <property type="protein sequence ID" value="GLB50049.1"/>
    <property type="molecule type" value="Genomic_DNA"/>
</dbReference>
<gene>
    <name evidence="2" type="ORF">Y10_24170</name>
</gene>
<reference evidence="2" key="1">
    <citation type="submission" date="2022-07" db="EMBL/GenBank/DDBJ databases">
        <title>Taxonomy of Novel Oxalotrophic and Methylotrophic Bacteria.</title>
        <authorList>
            <person name="Sahin N."/>
            <person name="Tani A."/>
        </authorList>
    </citation>
    <scope>NUCLEOTIDE SEQUENCE</scope>
    <source>
        <strain evidence="2">Y10</strain>
    </source>
</reference>
<organism evidence="2 3">
    <name type="scientific">Neptunitalea lumnitzerae</name>
    <dbReference type="NCBI Taxonomy" id="2965509"/>
    <lineage>
        <taxon>Bacteria</taxon>
        <taxon>Pseudomonadati</taxon>
        <taxon>Bacteroidota</taxon>
        <taxon>Flavobacteriia</taxon>
        <taxon>Flavobacteriales</taxon>
        <taxon>Flavobacteriaceae</taxon>
        <taxon>Neptunitalea</taxon>
    </lineage>
</organism>
<protein>
    <recommendedName>
        <fullName evidence="4">Lipoprotein</fullName>
    </recommendedName>
</protein>
<dbReference type="Proteomes" id="UP001143543">
    <property type="component" value="Unassembled WGS sequence"/>
</dbReference>
<sequence length="247" mass="27702">MKKFLNLGLLFLSISGSIISCASDNEIITQENNVINNLTESTLQKVNGKDNFIIIDAATVTSSWVTNNSNFIVDSTATTYTVDLDAVYNNCSGSCDTAVSNWLNANDYYIDFDASYTLIEDVHTVESQTSWYPQQNNQVLMTVHDFYTILNTTLGTKEVAEINDTYNYYISFSIANNQLNLQQSSYYPYSSCYSVALLKSLLSVNQIDEHSSQNILFTEQGSSIYIQISRGTDVLTYDYTDDPTLCK</sequence>